<evidence type="ECO:0000313" key="2">
    <source>
        <dbReference type="Proteomes" id="UP001196413"/>
    </source>
</evidence>
<dbReference type="EMBL" id="JAHQIW010005313">
    <property type="protein sequence ID" value="KAJ1365596.1"/>
    <property type="molecule type" value="Genomic_DNA"/>
</dbReference>
<name>A0AAD5NB44_PARTN</name>
<proteinExistence type="predicted"/>
<dbReference type="AlphaFoldDB" id="A0AAD5NB44"/>
<evidence type="ECO:0000313" key="1">
    <source>
        <dbReference type="EMBL" id="KAJ1365596.1"/>
    </source>
</evidence>
<gene>
    <name evidence="1" type="ORF">KIN20_025975</name>
</gene>
<comment type="caution">
    <text evidence="1">The sequence shown here is derived from an EMBL/GenBank/DDBJ whole genome shotgun (WGS) entry which is preliminary data.</text>
</comment>
<reference evidence="1" key="1">
    <citation type="submission" date="2021-06" db="EMBL/GenBank/DDBJ databases">
        <title>Parelaphostrongylus tenuis whole genome reference sequence.</title>
        <authorList>
            <person name="Garwood T.J."/>
            <person name="Larsen P.A."/>
            <person name="Fountain-Jones N.M."/>
            <person name="Garbe J.R."/>
            <person name="Macchietto M.G."/>
            <person name="Kania S.A."/>
            <person name="Gerhold R.W."/>
            <person name="Richards J.E."/>
            <person name="Wolf T.M."/>
        </authorList>
    </citation>
    <scope>NUCLEOTIDE SEQUENCE</scope>
    <source>
        <strain evidence="1">MNPRO001-30</strain>
        <tissue evidence="1">Meninges</tissue>
    </source>
</reference>
<sequence length="103" mass="11209">MAPTSSTPIRQRSRVEILLQTTEQLTGCSSAYCATGGTVEHIRSTLSTSINIGVDLNCALNLGHISGCIVVSEHFWAIYEVRESLFLNQPSKPQFAPYPNAIV</sequence>
<dbReference type="Proteomes" id="UP001196413">
    <property type="component" value="Unassembled WGS sequence"/>
</dbReference>
<protein>
    <submittedName>
        <fullName evidence="1">Uncharacterized protein</fullName>
    </submittedName>
</protein>
<organism evidence="1 2">
    <name type="scientific">Parelaphostrongylus tenuis</name>
    <name type="common">Meningeal worm</name>
    <dbReference type="NCBI Taxonomy" id="148309"/>
    <lineage>
        <taxon>Eukaryota</taxon>
        <taxon>Metazoa</taxon>
        <taxon>Ecdysozoa</taxon>
        <taxon>Nematoda</taxon>
        <taxon>Chromadorea</taxon>
        <taxon>Rhabditida</taxon>
        <taxon>Rhabditina</taxon>
        <taxon>Rhabditomorpha</taxon>
        <taxon>Strongyloidea</taxon>
        <taxon>Metastrongylidae</taxon>
        <taxon>Parelaphostrongylus</taxon>
    </lineage>
</organism>
<keyword evidence="2" id="KW-1185">Reference proteome</keyword>
<accession>A0AAD5NB44</accession>